<comment type="caution">
    <text evidence="1">The sequence shown here is derived from an EMBL/GenBank/DDBJ whole genome shotgun (WGS) entry which is preliminary data.</text>
</comment>
<sequence>MAVSQPVPEGLLVNSLHLSATGMDQGWGNTGDSGLFVYLRRVEGGQVDEPLLGITYDRRRSLSLEQLGTGDGGDTHRASSELLRGPFAPQAGDRFLVPRWGLRATDPIPNGVLLRCPNYPAWSAYCKRLQLAVDCQEQVEEKLPWSLTDQWRGEQERAFFRLWAALAEDEYLSLDMSHLSLAGQRLQHVWKPLGSDANCGASLRPELLPRLKSLLASTKLVPAPRVKDAAEKLLAKLQRNETAVGAPAQAQERSARYAELASVVHRTFDALEGENKGELLAAVLQQYADCVEDCIYRWEREIHNMHDLVTGETSGEGALDAEDEVLRVLYRKRRQMAESVLHHSKGANETADMHFESHFYASLHFGLAEQLTARRDPHRLTYLQLESRVRPDALQAKLFKDYVPARLRQTIREEVFESQSSGTQALREKITNWFSANIPVGFRANDTVEQRREAFLYQFCYDEEYRITDEALNYMLCCMHILTARSLILQASGQSLSEPEQYPPASFGRFSSESSERSVRARCTMS</sequence>
<dbReference type="Proteomes" id="UP001152797">
    <property type="component" value="Unassembled WGS sequence"/>
</dbReference>
<dbReference type="EMBL" id="CAMXCT030003682">
    <property type="protein sequence ID" value="CAL4793068.1"/>
    <property type="molecule type" value="Genomic_DNA"/>
</dbReference>
<reference evidence="2" key="2">
    <citation type="submission" date="2024-04" db="EMBL/GenBank/DDBJ databases">
        <authorList>
            <person name="Chen Y."/>
            <person name="Shah S."/>
            <person name="Dougan E. K."/>
            <person name="Thang M."/>
            <person name="Chan C."/>
        </authorList>
    </citation>
    <scope>NUCLEOTIDE SEQUENCE [LARGE SCALE GENOMIC DNA]</scope>
</reference>
<name>A0A9P1GCI3_9DINO</name>
<dbReference type="EMBL" id="CAMXCT010003682">
    <property type="protein sequence ID" value="CAI4005756.1"/>
    <property type="molecule type" value="Genomic_DNA"/>
</dbReference>
<protein>
    <submittedName>
        <fullName evidence="1">Uncharacterized protein</fullName>
    </submittedName>
</protein>
<keyword evidence="3" id="KW-1185">Reference proteome</keyword>
<evidence type="ECO:0000313" key="1">
    <source>
        <dbReference type="EMBL" id="CAI4005756.1"/>
    </source>
</evidence>
<accession>A0A9P1GCI3</accession>
<dbReference type="AlphaFoldDB" id="A0A9P1GCI3"/>
<organism evidence="1">
    <name type="scientific">Cladocopium goreaui</name>
    <dbReference type="NCBI Taxonomy" id="2562237"/>
    <lineage>
        <taxon>Eukaryota</taxon>
        <taxon>Sar</taxon>
        <taxon>Alveolata</taxon>
        <taxon>Dinophyceae</taxon>
        <taxon>Suessiales</taxon>
        <taxon>Symbiodiniaceae</taxon>
        <taxon>Cladocopium</taxon>
    </lineage>
</organism>
<reference evidence="1" key="1">
    <citation type="submission" date="2022-10" db="EMBL/GenBank/DDBJ databases">
        <authorList>
            <person name="Chen Y."/>
            <person name="Dougan E. K."/>
            <person name="Chan C."/>
            <person name="Rhodes N."/>
            <person name="Thang M."/>
        </authorList>
    </citation>
    <scope>NUCLEOTIDE SEQUENCE</scope>
</reference>
<dbReference type="OrthoDB" id="445858at2759"/>
<evidence type="ECO:0000313" key="2">
    <source>
        <dbReference type="EMBL" id="CAL1159131.1"/>
    </source>
</evidence>
<dbReference type="EMBL" id="CAMXCT020003682">
    <property type="protein sequence ID" value="CAL1159131.1"/>
    <property type="molecule type" value="Genomic_DNA"/>
</dbReference>
<proteinExistence type="predicted"/>
<evidence type="ECO:0000313" key="3">
    <source>
        <dbReference type="Proteomes" id="UP001152797"/>
    </source>
</evidence>
<gene>
    <name evidence="1" type="ORF">C1SCF055_LOCUS31455</name>
</gene>